<dbReference type="SUPFAM" id="SSF100950">
    <property type="entry name" value="NagB/RpiA/CoA transferase-like"/>
    <property type="match status" value="2"/>
</dbReference>
<dbReference type="Gene3D" id="3.40.1080.10">
    <property type="entry name" value="Glutaconate Coenzyme A-transferase"/>
    <property type="match status" value="1"/>
</dbReference>
<evidence type="ECO:0000259" key="3">
    <source>
        <dbReference type="Pfam" id="PF02550"/>
    </source>
</evidence>
<dbReference type="PANTHER" id="PTHR21432">
    <property type="entry name" value="ACETYL-COA HYDROLASE-RELATED"/>
    <property type="match status" value="1"/>
</dbReference>
<dbReference type="Gene3D" id="3.40.1080.20">
    <property type="entry name" value="Acetyl-CoA hydrolase/transferase C-terminal domain"/>
    <property type="match status" value="1"/>
</dbReference>
<evidence type="ECO:0000256" key="1">
    <source>
        <dbReference type="ARBA" id="ARBA00009632"/>
    </source>
</evidence>
<proteinExistence type="inferred from homology"/>
<gene>
    <name evidence="5" type="ORF">N7603_05310</name>
</gene>
<evidence type="ECO:0000259" key="4">
    <source>
        <dbReference type="Pfam" id="PF13336"/>
    </source>
</evidence>
<feature type="domain" description="Acetyl-CoA hydrolase/transferase C-terminal" evidence="4">
    <location>
        <begin position="267"/>
        <end position="428"/>
    </location>
</feature>
<dbReference type="Gene3D" id="3.30.750.70">
    <property type="entry name" value="4-hydroxybutyrate coenzyme like domains"/>
    <property type="match status" value="1"/>
</dbReference>
<dbReference type="InterPro" id="IPR038460">
    <property type="entry name" value="AcetylCoA_hyd_C_sf"/>
</dbReference>
<name>A0ABT2PVT1_9MOLU</name>
<comment type="similarity">
    <text evidence="1">Belongs to the acetyl-CoA hydrolase/transferase family.</text>
</comment>
<dbReference type="Proteomes" id="UP001209076">
    <property type="component" value="Unassembled WGS sequence"/>
</dbReference>
<evidence type="ECO:0000256" key="2">
    <source>
        <dbReference type="ARBA" id="ARBA00022679"/>
    </source>
</evidence>
<dbReference type="Pfam" id="PF13336">
    <property type="entry name" value="AcetylCoA_hyd_C"/>
    <property type="match status" value="1"/>
</dbReference>
<organism evidence="5 6">
    <name type="scientific">Paracholeplasma vituli</name>
    <dbReference type="NCBI Taxonomy" id="69473"/>
    <lineage>
        <taxon>Bacteria</taxon>
        <taxon>Bacillati</taxon>
        <taxon>Mycoplasmatota</taxon>
        <taxon>Mollicutes</taxon>
        <taxon>Acholeplasmatales</taxon>
        <taxon>Acholeplasmataceae</taxon>
        <taxon>Paracholeplasma</taxon>
    </lineage>
</organism>
<dbReference type="PANTHER" id="PTHR21432:SF20">
    <property type="entry name" value="ACETYL-COA HYDROLASE"/>
    <property type="match status" value="1"/>
</dbReference>
<dbReference type="InterPro" id="IPR026888">
    <property type="entry name" value="AcetylCoA_hyd_C"/>
</dbReference>
<dbReference type="Pfam" id="PF02550">
    <property type="entry name" value="AcetylCoA_hydro"/>
    <property type="match status" value="1"/>
</dbReference>
<keyword evidence="6" id="KW-1185">Reference proteome</keyword>
<evidence type="ECO:0000313" key="6">
    <source>
        <dbReference type="Proteomes" id="UP001209076"/>
    </source>
</evidence>
<reference evidence="6" key="1">
    <citation type="submission" date="2023-07" db="EMBL/GenBank/DDBJ databases">
        <title>Novel Mycoplasma species identified in domestic and wild animals.</title>
        <authorList>
            <person name="Volokhov D.V."/>
            <person name="Furtak V.A."/>
            <person name="Zagorodnyaya T.A."/>
        </authorList>
    </citation>
    <scope>NUCLEOTIDE SEQUENCE [LARGE SCALE GENOMIC DNA]</scope>
    <source>
        <strain evidence="6">92-19</strain>
    </source>
</reference>
<dbReference type="EMBL" id="JAOEGN010000008">
    <property type="protein sequence ID" value="MCU0105070.1"/>
    <property type="molecule type" value="Genomic_DNA"/>
</dbReference>
<dbReference type="InterPro" id="IPR046433">
    <property type="entry name" value="ActCoA_hydro"/>
</dbReference>
<protein>
    <submittedName>
        <fullName evidence="5">4-hydroxybutyrate--acetyl-CoA CoA transferase</fullName>
    </submittedName>
</protein>
<keyword evidence="2 5" id="KW-0808">Transferase</keyword>
<evidence type="ECO:0000313" key="5">
    <source>
        <dbReference type="EMBL" id="MCU0105070.1"/>
    </source>
</evidence>
<dbReference type="InterPro" id="IPR037171">
    <property type="entry name" value="NagB/RpiA_transferase-like"/>
</dbReference>
<dbReference type="RefSeq" id="WP_262096333.1">
    <property type="nucleotide sequence ID" value="NZ_JAOEGN010000008.1"/>
</dbReference>
<dbReference type="InterPro" id="IPR003702">
    <property type="entry name" value="ActCoA_hydro_N"/>
</dbReference>
<accession>A0ABT2PVT1</accession>
<comment type="caution">
    <text evidence="5">The sequence shown here is derived from an EMBL/GenBank/DDBJ whole genome shotgun (WGS) entry which is preliminary data.</text>
</comment>
<sequence length="440" mass="48787">MKQARYITVKEMIDLVGPKDEIVVGMAANEPQLFMANLHLCADRIEKVTVTNCLPIVNADFFMDEKYRSKFNLDGWFYTNVLRKVHPHGNISFIPNHLHLAGHKRLFYKKPHMFVTAASMPDEHGFISLSTSNVYEKQMVEAAELVILEVNPNFPRTIGDVEVHISEVDYLVKADYPVPTIPDAEPTEKDMIIGRLIADKIHDGDTIQLGIGGMPNAVAKSLYGKKDLGIHTEMFTNEMMNLIKAGVINGKRKTLHRGKHIACFALGTQELYDFINNNPSCWILNGKYVNDPAIIGLNDNQVSINSTIEIDLSGQCCSESIGTQQFSGTGGQSDTAVGAQNAKGGRSFIALYSTAMVKNPVTGEREEVSKIVTMLKPGAAVSLSRNDVDYVVTEYGMVALRGTNIRERAKLLISIAHPKFREQLTQEAIQAGYLHESFLD</sequence>
<feature type="domain" description="Acetyl-CoA hydrolase/transferase N-terminal" evidence="3">
    <location>
        <begin position="76"/>
        <end position="182"/>
    </location>
</feature>
<dbReference type="GO" id="GO:0016740">
    <property type="term" value="F:transferase activity"/>
    <property type="evidence" value="ECO:0007669"/>
    <property type="project" value="UniProtKB-KW"/>
</dbReference>